<feature type="domain" description="Peptidase M3A/M3B catalytic" evidence="7">
    <location>
        <begin position="102"/>
        <end position="480"/>
    </location>
</feature>
<evidence type="ECO:0000313" key="9">
    <source>
        <dbReference type="EMBL" id="GEN86013.1"/>
    </source>
</evidence>
<proteinExistence type="inferred from homology"/>
<gene>
    <name evidence="9" type="ORF">OSO01_07520</name>
</gene>
<evidence type="ECO:0000256" key="1">
    <source>
        <dbReference type="ARBA" id="ARBA00022670"/>
    </source>
</evidence>
<dbReference type="GO" id="GO:0004222">
    <property type="term" value="F:metalloendopeptidase activity"/>
    <property type="evidence" value="ECO:0007669"/>
    <property type="project" value="InterPro"/>
</dbReference>
<name>A0A511ZEY9_9BACI</name>
<dbReference type="RefSeq" id="WP_246145030.1">
    <property type="nucleotide sequence ID" value="NZ_BJYM01000003.1"/>
</dbReference>
<protein>
    <submittedName>
        <fullName evidence="9">Oligoendopeptidase</fullName>
    </submittedName>
</protein>
<evidence type="ECO:0000256" key="6">
    <source>
        <dbReference type="RuleBase" id="RU003435"/>
    </source>
</evidence>
<dbReference type="GO" id="GO:0046872">
    <property type="term" value="F:metal ion binding"/>
    <property type="evidence" value="ECO:0007669"/>
    <property type="project" value="UniProtKB-UniRule"/>
</dbReference>
<evidence type="ECO:0000256" key="5">
    <source>
        <dbReference type="ARBA" id="ARBA00023049"/>
    </source>
</evidence>
<dbReference type="SUPFAM" id="SSF55486">
    <property type="entry name" value="Metalloproteases ('zincins'), catalytic domain"/>
    <property type="match status" value="1"/>
</dbReference>
<dbReference type="InterPro" id="IPR001333">
    <property type="entry name" value="Peptidase_M32_Taq"/>
</dbReference>
<keyword evidence="2 6" id="KW-0479">Metal-binding</keyword>
<keyword evidence="3 6" id="KW-0378">Hydrolase</keyword>
<accession>A0A511ZEY9</accession>
<evidence type="ECO:0000256" key="4">
    <source>
        <dbReference type="ARBA" id="ARBA00022833"/>
    </source>
</evidence>
<comment type="cofactor">
    <cofactor evidence="6">
        <name>Zn(2+)</name>
        <dbReference type="ChEBI" id="CHEBI:29105"/>
    </cofactor>
    <text evidence="6">Binds 1 zinc ion.</text>
</comment>
<dbReference type="Proteomes" id="UP000321558">
    <property type="component" value="Unassembled WGS sequence"/>
</dbReference>
<evidence type="ECO:0000313" key="10">
    <source>
        <dbReference type="Proteomes" id="UP000321558"/>
    </source>
</evidence>
<evidence type="ECO:0000259" key="8">
    <source>
        <dbReference type="Pfam" id="PF08439"/>
    </source>
</evidence>
<dbReference type="STRING" id="582851.GCA_900162665_04427"/>
<dbReference type="InterPro" id="IPR013647">
    <property type="entry name" value="OligopepF_N_dom"/>
</dbReference>
<dbReference type="Pfam" id="PF08439">
    <property type="entry name" value="Peptidase_M3_N"/>
    <property type="match status" value="1"/>
</dbReference>
<dbReference type="Gene3D" id="1.10.1370.20">
    <property type="entry name" value="Oligoendopeptidase f, C-terminal domain"/>
    <property type="match status" value="1"/>
</dbReference>
<dbReference type="PANTHER" id="PTHR34217:SF1">
    <property type="entry name" value="CARBOXYPEPTIDASE 1"/>
    <property type="match status" value="1"/>
</dbReference>
<dbReference type="InterPro" id="IPR034006">
    <property type="entry name" value="M3B_PepF_2"/>
</dbReference>
<dbReference type="Gene3D" id="1.20.140.70">
    <property type="entry name" value="Oligopeptidase f, N-terminal domain"/>
    <property type="match status" value="1"/>
</dbReference>
<dbReference type="Pfam" id="PF01432">
    <property type="entry name" value="Peptidase_M3"/>
    <property type="match status" value="1"/>
</dbReference>
<organism evidence="9 10">
    <name type="scientific">Oceanobacillus sojae</name>
    <dbReference type="NCBI Taxonomy" id="582851"/>
    <lineage>
        <taxon>Bacteria</taxon>
        <taxon>Bacillati</taxon>
        <taxon>Bacillota</taxon>
        <taxon>Bacilli</taxon>
        <taxon>Bacillales</taxon>
        <taxon>Bacillaceae</taxon>
        <taxon>Oceanobacillus</taxon>
    </lineage>
</organism>
<reference evidence="9 10" key="1">
    <citation type="submission" date="2019-07" db="EMBL/GenBank/DDBJ databases">
        <title>Whole genome shotgun sequence of Oceanobacillus sojae NBRC 105379.</title>
        <authorList>
            <person name="Hosoyama A."/>
            <person name="Uohara A."/>
            <person name="Ohji S."/>
            <person name="Ichikawa N."/>
        </authorList>
    </citation>
    <scope>NUCLEOTIDE SEQUENCE [LARGE SCALE GENOMIC DNA]</scope>
    <source>
        <strain evidence="9 10">NBRC 105379</strain>
    </source>
</reference>
<comment type="similarity">
    <text evidence="6">Belongs to the peptidase M3 family.</text>
</comment>
<evidence type="ECO:0000259" key="7">
    <source>
        <dbReference type="Pfam" id="PF01432"/>
    </source>
</evidence>
<keyword evidence="1 6" id="KW-0645">Protease</keyword>
<comment type="caution">
    <text evidence="9">The sequence shown here is derived from an EMBL/GenBank/DDBJ whole genome shotgun (WGS) entry which is preliminary data.</text>
</comment>
<dbReference type="GO" id="GO:0006508">
    <property type="term" value="P:proteolysis"/>
    <property type="evidence" value="ECO:0007669"/>
    <property type="project" value="UniProtKB-KW"/>
</dbReference>
<dbReference type="PANTHER" id="PTHR34217">
    <property type="entry name" value="METAL-DEPENDENT CARBOXYPEPTIDASE"/>
    <property type="match status" value="1"/>
</dbReference>
<dbReference type="InterPro" id="IPR001567">
    <property type="entry name" value="Pept_M3A_M3B_dom"/>
</dbReference>
<keyword evidence="4 6" id="KW-0862">Zinc</keyword>
<dbReference type="CDD" id="cd09607">
    <property type="entry name" value="M3B_PepF"/>
    <property type="match status" value="1"/>
</dbReference>
<keyword evidence="10" id="KW-1185">Reference proteome</keyword>
<dbReference type="GO" id="GO:0004181">
    <property type="term" value="F:metallocarboxypeptidase activity"/>
    <property type="evidence" value="ECO:0007669"/>
    <property type="project" value="InterPro"/>
</dbReference>
<sequence length="496" mass="57902">MNARFESVIKKFQHIILETNEDLWIEIIETKALNEYKFILTMWREKAKMLLSEKEERLVSDLMMDGYHAWRQFYNSLIGKIKINVPFGEESRELSIGQTFNLRSHPDEDIRKAAHIALEDALQEKEELFAQILNNIAGFRLQVYKNRKLPHILTEPLIENRLKAETLNAMWSAINKYKKPFTNYLEGKAKMFGDTKMQSYNFWAPVGESKQRMSYGAAVSFILESFSHFGNELGDFARQAFEKEWVEAENRANKSTAGFCASFPRTGESRVFLTYEEGITIVLTLAHELGHAFHNDAMKTVDGSNRQYPLSIAETASFFAEQVILDAVLEKAESKEEKLFLLDEKLKRSVMNFMNIHSRFLFEKNFYEERKKGRLSVERLNELMKEAFNMAYDRSFDNPSLRSWIWTPHYYITTSPFYNFPYTFGYLFALSLYAKSKEIGKSFEKEYIALLRDSGSMSLENLAMKHLGEDITTEDFWEKGIKLCVKDVEEFMSLIS</sequence>
<dbReference type="AlphaFoldDB" id="A0A511ZEY9"/>
<keyword evidence="5 6" id="KW-0482">Metalloprotease</keyword>
<dbReference type="InterPro" id="IPR042088">
    <property type="entry name" value="OligoPept_F_C"/>
</dbReference>
<feature type="domain" description="Oligopeptidase F N-terminal" evidence="8">
    <location>
        <begin position="16"/>
        <end position="82"/>
    </location>
</feature>
<evidence type="ECO:0000256" key="2">
    <source>
        <dbReference type="ARBA" id="ARBA00022723"/>
    </source>
</evidence>
<evidence type="ECO:0000256" key="3">
    <source>
        <dbReference type="ARBA" id="ARBA00022801"/>
    </source>
</evidence>
<dbReference type="EMBL" id="BJYM01000003">
    <property type="protein sequence ID" value="GEN86013.1"/>
    <property type="molecule type" value="Genomic_DNA"/>
</dbReference>